<reference evidence="1" key="1">
    <citation type="submission" date="2021-06" db="EMBL/GenBank/DDBJ databases">
        <authorList>
            <person name="Hodson N. C."/>
            <person name="Mongue J. A."/>
            <person name="Jaron S. K."/>
        </authorList>
    </citation>
    <scope>NUCLEOTIDE SEQUENCE</scope>
</reference>
<keyword evidence="2" id="KW-1185">Reference proteome</keyword>
<dbReference type="EMBL" id="CAJVCH010098387">
    <property type="protein sequence ID" value="CAG7723360.1"/>
    <property type="molecule type" value="Genomic_DNA"/>
</dbReference>
<dbReference type="AlphaFoldDB" id="A0A8J2JWM9"/>
<sequence>WGSKNEDVAELLLKSGREFLSPLEEEDWEDRIEAMILVRESLLKKKYLSRI</sequence>
<comment type="caution">
    <text evidence="1">The sequence shown here is derived from an EMBL/GenBank/DDBJ whole genome shotgun (WGS) entry which is preliminary data.</text>
</comment>
<organism evidence="1 2">
    <name type="scientific">Allacma fusca</name>
    <dbReference type="NCBI Taxonomy" id="39272"/>
    <lineage>
        <taxon>Eukaryota</taxon>
        <taxon>Metazoa</taxon>
        <taxon>Ecdysozoa</taxon>
        <taxon>Arthropoda</taxon>
        <taxon>Hexapoda</taxon>
        <taxon>Collembola</taxon>
        <taxon>Symphypleona</taxon>
        <taxon>Sminthuridae</taxon>
        <taxon>Allacma</taxon>
    </lineage>
</organism>
<dbReference type="OrthoDB" id="10034606at2759"/>
<dbReference type="Proteomes" id="UP000708208">
    <property type="component" value="Unassembled WGS sequence"/>
</dbReference>
<feature type="non-terminal residue" evidence="1">
    <location>
        <position position="1"/>
    </location>
</feature>
<name>A0A8J2JWM9_9HEXA</name>
<protein>
    <submittedName>
        <fullName evidence="1">Uncharacterized protein</fullName>
    </submittedName>
</protein>
<gene>
    <name evidence="1" type="ORF">AFUS01_LOCUS12453</name>
</gene>
<accession>A0A8J2JWM9</accession>
<evidence type="ECO:0000313" key="1">
    <source>
        <dbReference type="EMBL" id="CAG7723360.1"/>
    </source>
</evidence>
<proteinExistence type="predicted"/>
<evidence type="ECO:0000313" key="2">
    <source>
        <dbReference type="Proteomes" id="UP000708208"/>
    </source>
</evidence>